<dbReference type="Gene3D" id="1.10.10.10">
    <property type="entry name" value="Winged helix-like DNA-binding domain superfamily/Winged helix DNA-binding domain"/>
    <property type="match status" value="1"/>
</dbReference>
<evidence type="ECO:0000313" key="2">
    <source>
        <dbReference type="Proteomes" id="UP000531594"/>
    </source>
</evidence>
<proteinExistence type="predicted"/>
<evidence type="ECO:0000313" key="1">
    <source>
        <dbReference type="EMBL" id="MBB6446069.1"/>
    </source>
</evidence>
<gene>
    <name evidence="1" type="ORF">HNR53_002719</name>
</gene>
<dbReference type="AlphaFoldDB" id="A0A7X0LX54"/>
<name>A0A7X0LX54_9BACI</name>
<protein>
    <submittedName>
        <fullName evidence="1">Putative HTH transcriptional regulator</fullName>
    </submittedName>
</protein>
<organism evidence="1 2">
    <name type="scientific">Bacillus benzoevorans</name>
    <dbReference type="NCBI Taxonomy" id="1456"/>
    <lineage>
        <taxon>Bacteria</taxon>
        <taxon>Bacillati</taxon>
        <taxon>Bacillota</taxon>
        <taxon>Bacilli</taxon>
        <taxon>Bacillales</taxon>
        <taxon>Bacillaceae</taxon>
        <taxon>Bacillus</taxon>
    </lineage>
</organism>
<accession>A0A7X0LX54</accession>
<dbReference type="EMBL" id="JACHGK010000009">
    <property type="protein sequence ID" value="MBB6446069.1"/>
    <property type="molecule type" value="Genomic_DNA"/>
</dbReference>
<sequence length="268" mass="30923">MFYQLGLGERSGYGLESIHKTWKLEHWRKPALEEEFKPERTTLTLLTTSLLPDDVVNFMKFKLRDRFRLLSPDEVLTLVTAYQEKSVSNARIQQLINKHSQDIIKLLSNLVQEGLLVPQGYGRGTKYVLSETFAISDGGFRLDLLNEENTDESSGEVIFTKAFPNNERNENLSEENIENNGVSLEKLVVIAKPARENTRLQPTEMKKLILSLCNEQFLSLSELTHILKREKSGVRRYVRELVEEEKLKLRYPKVPSHKKQAYKSVDKG</sequence>
<dbReference type="InterPro" id="IPR036388">
    <property type="entry name" value="WH-like_DNA-bd_sf"/>
</dbReference>
<dbReference type="Proteomes" id="UP000531594">
    <property type="component" value="Unassembled WGS sequence"/>
</dbReference>
<reference evidence="1 2" key="1">
    <citation type="submission" date="2020-08" db="EMBL/GenBank/DDBJ databases">
        <title>Genomic Encyclopedia of Type Strains, Phase IV (KMG-IV): sequencing the most valuable type-strain genomes for metagenomic binning, comparative biology and taxonomic classification.</title>
        <authorList>
            <person name="Goeker M."/>
        </authorList>
    </citation>
    <scope>NUCLEOTIDE SEQUENCE [LARGE SCALE GENOMIC DNA]</scope>
    <source>
        <strain evidence="1 2">DSM 5391</strain>
    </source>
</reference>
<keyword evidence="2" id="KW-1185">Reference proteome</keyword>
<comment type="caution">
    <text evidence="1">The sequence shown here is derived from an EMBL/GenBank/DDBJ whole genome shotgun (WGS) entry which is preliminary data.</text>
</comment>
<dbReference type="RefSeq" id="WP_184526736.1">
    <property type="nucleotide sequence ID" value="NZ_JACHGK010000009.1"/>
</dbReference>